<evidence type="ECO:0000259" key="1">
    <source>
        <dbReference type="Pfam" id="PF08241"/>
    </source>
</evidence>
<gene>
    <name evidence="2" type="ORF">METZ01_LOCUS49806</name>
</gene>
<evidence type="ECO:0000313" key="2">
    <source>
        <dbReference type="EMBL" id="SUZ96952.1"/>
    </source>
</evidence>
<proteinExistence type="predicted"/>
<dbReference type="CDD" id="cd02440">
    <property type="entry name" value="AdoMet_MTases"/>
    <property type="match status" value="1"/>
</dbReference>
<dbReference type="InterPro" id="IPR013216">
    <property type="entry name" value="Methyltransf_11"/>
</dbReference>
<dbReference type="PANTHER" id="PTHR43591:SF24">
    <property type="entry name" value="2-METHOXY-6-POLYPRENYL-1,4-BENZOQUINOL METHYLASE, MITOCHONDRIAL"/>
    <property type="match status" value="1"/>
</dbReference>
<organism evidence="2">
    <name type="scientific">marine metagenome</name>
    <dbReference type="NCBI Taxonomy" id="408172"/>
    <lineage>
        <taxon>unclassified sequences</taxon>
        <taxon>metagenomes</taxon>
        <taxon>ecological metagenomes</taxon>
    </lineage>
</organism>
<dbReference type="InterPro" id="IPR029063">
    <property type="entry name" value="SAM-dependent_MTases_sf"/>
</dbReference>
<accession>A0A381RYM9</accession>
<dbReference type="EMBL" id="UINC01002464">
    <property type="protein sequence ID" value="SUZ96952.1"/>
    <property type="molecule type" value="Genomic_DNA"/>
</dbReference>
<reference evidence="2" key="1">
    <citation type="submission" date="2018-05" db="EMBL/GenBank/DDBJ databases">
        <authorList>
            <person name="Lanie J.A."/>
            <person name="Ng W.-L."/>
            <person name="Kazmierczak K.M."/>
            <person name="Andrzejewski T.M."/>
            <person name="Davidsen T.M."/>
            <person name="Wayne K.J."/>
            <person name="Tettelin H."/>
            <person name="Glass J.I."/>
            <person name="Rusch D."/>
            <person name="Podicherti R."/>
            <person name="Tsui H.-C.T."/>
            <person name="Winkler M.E."/>
        </authorList>
    </citation>
    <scope>NUCLEOTIDE SEQUENCE</scope>
</reference>
<feature type="domain" description="Methyltransferase type 11" evidence="1">
    <location>
        <begin position="71"/>
        <end position="165"/>
    </location>
</feature>
<dbReference type="SUPFAM" id="SSF53335">
    <property type="entry name" value="S-adenosyl-L-methionine-dependent methyltransferases"/>
    <property type="match status" value="1"/>
</dbReference>
<protein>
    <recommendedName>
        <fullName evidence="1">Methyltransferase type 11 domain-containing protein</fullName>
    </recommendedName>
</protein>
<sequence length="264" mass="29582">VPPIYAGPTMSNEPSTDHVERNRGLWDSWAPNWLESGERAWAMSDPTWGVYQIPESEVGLLTTFTGGSVIELGCGTGYVSAWMARLGGGPVGVDNSALQLANAKRLQERFEIYFPLIHANAEKLPFTDGSFDFAISEYGAAIWCDPYQWIPEAARVLRRGGRLVFLGNSTQIMLSAPDDDGPATPALLRPQFGMHRFEWDDDPGVEFHLSHGDMIKVLRGNGFEIEDLIEMQPPDDAVENRYPFVTLDWARRWPAEEAWIVRKV</sequence>
<dbReference type="GO" id="GO:0008757">
    <property type="term" value="F:S-adenosylmethionine-dependent methyltransferase activity"/>
    <property type="evidence" value="ECO:0007669"/>
    <property type="project" value="InterPro"/>
</dbReference>
<feature type="non-terminal residue" evidence="2">
    <location>
        <position position="1"/>
    </location>
</feature>
<dbReference type="PANTHER" id="PTHR43591">
    <property type="entry name" value="METHYLTRANSFERASE"/>
    <property type="match status" value="1"/>
</dbReference>
<dbReference type="Pfam" id="PF08241">
    <property type="entry name" value="Methyltransf_11"/>
    <property type="match status" value="1"/>
</dbReference>
<dbReference type="AlphaFoldDB" id="A0A381RYM9"/>
<name>A0A381RYM9_9ZZZZ</name>
<dbReference type="Gene3D" id="3.40.50.150">
    <property type="entry name" value="Vaccinia Virus protein VP39"/>
    <property type="match status" value="1"/>
</dbReference>